<gene>
    <name evidence="1" type="ORF">METZ01_LOCUS112774</name>
</gene>
<dbReference type="AlphaFoldDB" id="A0A381X5L3"/>
<evidence type="ECO:0000313" key="1">
    <source>
        <dbReference type="EMBL" id="SVA59920.1"/>
    </source>
</evidence>
<accession>A0A381X5L3</accession>
<name>A0A381X5L3_9ZZZZ</name>
<reference evidence="1" key="1">
    <citation type="submission" date="2018-05" db="EMBL/GenBank/DDBJ databases">
        <authorList>
            <person name="Lanie J.A."/>
            <person name="Ng W.-L."/>
            <person name="Kazmierczak K.M."/>
            <person name="Andrzejewski T.M."/>
            <person name="Davidsen T.M."/>
            <person name="Wayne K.J."/>
            <person name="Tettelin H."/>
            <person name="Glass J.I."/>
            <person name="Rusch D."/>
            <person name="Podicherti R."/>
            <person name="Tsui H.-C.T."/>
            <person name="Winkler M.E."/>
        </authorList>
    </citation>
    <scope>NUCLEOTIDE SEQUENCE</scope>
</reference>
<dbReference type="EMBL" id="UINC01013970">
    <property type="protein sequence ID" value="SVA59920.1"/>
    <property type="molecule type" value="Genomic_DNA"/>
</dbReference>
<sequence length="45" mass="5015">MSSLRLPSSSGEKYSRPDSRIRHIIGVNIESWPSGVERKESASNL</sequence>
<proteinExistence type="predicted"/>
<organism evidence="1">
    <name type="scientific">marine metagenome</name>
    <dbReference type="NCBI Taxonomy" id="408172"/>
    <lineage>
        <taxon>unclassified sequences</taxon>
        <taxon>metagenomes</taxon>
        <taxon>ecological metagenomes</taxon>
    </lineage>
</organism>
<protein>
    <submittedName>
        <fullName evidence="1">Uncharacterized protein</fullName>
    </submittedName>
</protein>